<organism evidence="1 2">
    <name type="scientific">Hygrophoropsis aurantiaca</name>
    <dbReference type="NCBI Taxonomy" id="72124"/>
    <lineage>
        <taxon>Eukaryota</taxon>
        <taxon>Fungi</taxon>
        <taxon>Dikarya</taxon>
        <taxon>Basidiomycota</taxon>
        <taxon>Agaricomycotina</taxon>
        <taxon>Agaricomycetes</taxon>
        <taxon>Agaricomycetidae</taxon>
        <taxon>Boletales</taxon>
        <taxon>Coniophorineae</taxon>
        <taxon>Hygrophoropsidaceae</taxon>
        <taxon>Hygrophoropsis</taxon>
    </lineage>
</organism>
<accession>A0ACB8A2N8</accession>
<sequence>MRTSGELGEITLTISPVRIISVAANAPRPTDPAQNQLAVHERAKKAHSHCVAFGNEVALPLSPTLRTQRIGATPLATFVFKYRPLERLIADGIAPPPPPLPPHPNKRPCSDTENDRAGAEALRQVQVLTERVVQLEAELKGASKRVKTEATDEITNLTGYIAAYNPCKSHCFLDYGYGHTSCGGELDNGTKAVVAIPPKEWTAPPRRAAILLSVDVSD</sequence>
<dbReference type="EMBL" id="MU267882">
    <property type="protein sequence ID" value="KAH7907671.1"/>
    <property type="molecule type" value="Genomic_DNA"/>
</dbReference>
<dbReference type="Proteomes" id="UP000790377">
    <property type="component" value="Unassembled WGS sequence"/>
</dbReference>
<evidence type="ECO:0000313" key="2">
    <source>
        <dbReference type="Proteomes" id="UP000790377"/>
    </source>
</evidence>
<keyword evidence="2" id="KW-1185">Reference proteome</keyword>
<name>A0ACB8A2N8_9AGAM</name>
<evidence type="ECO:0000313" key="1">
    <source>
        <dbReference type="EMBL" id="KAH7907671.1"/>
    </source>
</evidence>
<proteinExistence type="predicted"/>
<gene>
    <name evidence="1" type="ORF">BJ138DRAFT_1128994</name>
</gene>
<comment type="caution">
    <text evidence="1">The sequence shown here is derived from an EMBL/GenBank/DDBJ whole genome shotgun (WGS) entry which is preliminary data.</text>
</comment>
<reference evidence="1" key="1">
    <citation type="journal article" date="2021" name="New Phytol.">
        <title>Evolutionary innovations through gain and loss of genes in the ectomycorrhizal Boletales.</title>
        <authorList>
            <person name="Wu G."/>
            <person name="Miyauchi S."/>
            <person name="Morin E."/>
            <person name="Kuo A."/>
            <person name="Drula E."/>
            <person name="Varga T."/>
            <person name="Kohler A."/>
            <person name="Feng B."/>
            <person name="Cao Y."/>
            <person name="Lipzen A."/>
            <person name="Daum C."/>
            <person name="Hundley H."/>
            <person name="Pangilinan J."/>
            <person name="Johnson J."/>
            <person name="Barry K."/>
            <person name="LaButti K."/>
            <person name="Ng V."/>
            <person name="Ahrendt S."/>
            <person name="Min B."/>
            <person name="Choi I.G."/>
            <person name="Park H."/>
            <person name="Plett J.M."/>
            <person name="Magnuson J."/>
            <person name="Spatafora J.W."/>
            <person name="Nagy L.G."/>
            <person name="Henrissat B."/>
            <person name="Grigoriev I.V."/>
            <person name="Yang Z.L."/>
            <person name="Xu J."/>
            <person name="Martin F.M."/>
        </authorList>
    </citation>
    <scope>NUCLEOTIDE SEQUENCE</scope>
    <source>
        <strain evidence="1">ATCC 28755</strain>
    </source>
</reference>
<protein>
    <submittedName>
        <fullName evidence="1">Uncharacterized protein</fullName>
    </submittedName>
</protein>